<protein>
    <submittedName>
        <fullName evidence="1">Uncharacterized protein</fullName>
    </submittedName>
</protein>
<evidence type="ECO:0000313" key="1">
    <source>
        <dbReference type="EMBL" id="MET3773584.1"/>
    </source>
</evidence>
<sequence length="88" mass="9907">MNRELVLPPGFGDYAWEFEAKGYLDAAVRIDGSLISVSFYDPVRLQQDIAADIQAGRIFTVKRLLVIEQVTIENMQWAVAEAPLDFFG</sequence>
<organism evidence="1 2">
    <name type="scientific">Arthrobacter nitrophenolicus</name>
    <dbReference type="NCBI Taxonomy" id="683150"/>
    <lineage>
        <taxon>Bacteria</taxon>
        <taxon>Bacillati</taxon>
        <taxon>Actinomycetota</taxon>
        <taxon>Actinomycetes</taxon>
        <taxon>Micrococcales</taxon>
        <taxon>Micrococcaceae</taxon>
        <taxon>Arthrobacter</taxon>
    </lineage>
</organism>
<accession>A0ACC6TIQ7</accession>
<reference evidence="1" key="1">
    <citation type="submission" date="2024-06" db="EMBL/GenBank/DDBJ databases">
        <title>Genomic Encyclopedia of Type Strains, Phase IV (KMG-IV): sequencing the most valuable type-strain genomes for metagenomic binning, comparative biology and taxonomic classification.</title>
        <authorList>
            <person name="Goeker M."/>
        </authorList>
    </citation>
    <scope>NUCLEOTIDE SEQUENCE</scope>
    <source>
        <strain evidence="1">SJCon</strain>
    </source>
</reference>
<name>A0ACC6TIQ7_9MICC</name>
<comment type="caution">
    <text evidence="1">The sequence shown here is derived from an EMBL/GenBank/DDBJ whole genome shotgun (WGS) entry which is preliminary data.</text>
</comment>
<proteinExistence type="predicted"/>
<gene>
    <name evidence="1" type="ORF">ABIC98_003249</name>
</gene>
<keyword evidence="2" id="KW-1185">Reference proteome</keyword>
<dbReference type="EMBL" id="JBEPNJ010000015">
    <property type="protein sequence ID" value="MET3773584.1"/>
    <property type="molecule type" value="Genomic_DNA"/>
</dbReference>
<evidence type="ECO:0000313" key="2">
    <source>
        <dbReference type="Proteomes" id="UP001549207"/>
    </source>
</evidence>
<dbReference type="Proteomes" id="UP001549207">
    <property type="component" value="Unassembled WGS sequence"/>
</dbReference>